<proteinExistence type="predicted"/>
<reference evidence="1 2" key="1">
    <citation type="submission" date="2008-07" db="EMBL/GenBank/DDBJ databases">
        <authorList>
            <person name="Tandeau de Marsac N."/>
            <person name="Ferriera S."/>
            <person name="Johnson J."/>
            <person name="Kravitz S."/>
            <person name="Beeson K."/>
            <person name="Sutton G."/>
            <person name="Rogers Y.-H."/>
            <person name="Friedman R."/>
            <person name="Frazier M."/>
            <person name="Venter J.C."/>
        </authorList>
    </citation>
    <scope>NUCLEOTIDE SEQUENCE [LARGE SCALE GENOMIC DNA]</scope>
    <source>
        <strain evidence="1 2">PCC 7420</strain>
    </source>
</reference>
<accession>B4W4R0</accession>
<evidence type="ECO:0000313" key="1">
    <source>
        <dbReference type="EMBL" id="EDX70825.1"/>
    </source>
</evidence>
<keyword evidence="2" id="KW-1185">Reference proteome</keyword>
<name>B4W4R0_9CYAN</name>
<evidence type="ECO:0000313" key="2">
    <source>
        <dbReference type="Proteomes" id="UP000003835"/>
    </source>
</evidence>
<gene>
    <name evidence="1" type="ORF">MC7420_114</name>
</gene>
<sequence>MCQYRSHSYHLLNISPSSPNPSPTVGRRGTRFSYSPLAPLSQAWERGWG</sequence>
<dbReference type="EMBL" id="DS989880">
    <property type="protein sequence ID" value="EDX70825.1"/>
    <property type="molecule type" value="Genomic_DNA"/>
</dbReference>
<dbReference type="AlphaFoldDB" id="B4W4R0"/>
<dbReference type="STRING" id="118168.MC7420_114"/>
<organism evidence="1 2">
    <name type="scientific">Coleofasciculus chthonoplastes PCC 7420</name>
    <dbReference type="NCBI Taxonomy" id="118168"/>
    <lineage>
        <taxon>Bacteria</taxon>
        <taxon>Bacillati</taxon>
        <taxon>Cyanobacteriota</taxon>
        <taxon>Cyanophyceae</taxon>
        <taxon>Coleofasciculales</taxon>
        <taxon>Coleofasciculaceae</taxon>
        <taxon>Coleofasciculus</taxon>
    </lineage>
</organism>
<dbReference type="Proteomes" id="UP000003835">
    <property type="component" value="Unassembled WGS sequence"/>
</dbReference>
<dbReference type="HOGENOM" id="CLU_215766_0_0_3"/>
<protein>
    <submittedName>
        <fullName evidence="1">Uncharacterized protein</fullName>
    </submittedName>
</protein>